<gene>
    <name evidence="3" type="ORF">ACFYKT_12850</name>
</gene>
<dbReference type="RefSeq" id="WP_389220062.1">
    <property type="nucleotide sequence ID" value="NZ_JBIACJ010000006.1"/>
</dbReference>
<dbReference type="Proteomes" id="UP001601058">
    <property type="component" value="Unassembled WGS sequence"/>
</dbReference>
<organism evidence="3 4">
    <name type="scientific">Cytobacillus mangrovibacter</name>
    <dbReference type="NCBI Taxonomy" id="3299024"/>
    <lineage>
        <taxon>Bacteria</taxon>
        <taxon>Bacillati</taxon>
        <taxon>Bacillota</taxon>
        <taxon>Bacilli</taxon>
        <taxon>Bacillales</taxon>
        <taxon>Bacillaceae</taxon>
        <taxon>Cytobacillus</taxon>
    </lineage>
</organism>
<keyword evidence="1" id="KW-0472">Membrane</keyword>
<keyword evidence="2" id="KW-0732">Signal</keyword>
<keyword evidence="4" id="KW-1185">Reference proteome</keyword>
<feature type="transmembrane region" description="Helical" evidence="1">
    <location>
        <begin position="119"/>
        <end position="138"/>
    </location>
</feature>
<evidence type="ECO:0000313" key="3">
    <source>
        <dbReference type="EMBL" id="MFE8697226.1"/>
    </source>
</evidence>
<evidence type="ECO:0000313" key="4">
    <source>
        <dbReference type="Proteomes" id="UP001601058"/>
    </source>
</evidence>
<name>A0ABW6JZ91_9BACI</name>
<sequence>MRKIILFLLCFILTITSQLSVQALDWAYPFVVWKGNVYEVTDEEVFDIGGVIGKVKRGINDMTGEYFGDASNLYPKGTKYYEIKGISPQKAIAVEVEKHEWKKAVFIYESPNHRTEIDIHLLIFAVFIVAVIMAMLRINHKKRKV</sequence>
<comment type="caution">
    <text evidence="3">The sequence shown here is derived from an EMBL/GenBank/DDBJ whole genome shotgun (WGS) entry which is preliminary data.</text>
</comment>
<feature type="signal peptide" evidence="2">
    <location>
        <begin position="1"/>
        <end position="23"/>
    </location>
</feature>
<reference evidence="3 4" key="1">
    <citation type="submission" date="2024-08" db="EMBL/GenBank/DDBJ databases">
        <title>Two novel Cytobacillus novel species.</title>
        <authorList>
            <person name="Liu G."/>
        </authorList>
    </citation>
    <scope>NUCLEOTIDE SEQUENCE [LARGE SCALE GENOMIC DNA]</scope>
    <source>
        <strain evidence="3 4">FJAT-53684</strain>
    </source>
</reference>
<evidence type="ECO:0000256" key="1">
    <source>
        <dbReference type="SAM" id="Phobius"/>
    </source>
</evidence>
<protein>
    <submittedName>
        <fullName evidence="3">Uncharacterized protein</fullName>
    </submittedName>
</protein>
<accession>A0ABW6JZ91</accession>
<proteinExistence type="predicted"/>
<evidence type="ECO:0000256" key="2">
    <source>
        <dbReference type="SAM" id="SignalP"/>
    </source>
</evidence>
<keyword evidence="1" id="KW-0812">Transmembrane</keyword>
<keyword evidence="1" id="KW-1133">Transmembrane helix</keyword>
<feature type="chain" id="PRO_5046519976" evidence="2">
    <location>
        <begin position="24"/>
        <end position="145"/>
    </location>
</feature>
<dbReference type="EMBL" id="JBIACJ010000006">
    <property type="protein sequence ID" value="MFE8697226.1"/>
    <property type="molecule type" value="Genomic_DNA"/>
</dbReference>